<dbReference type="EMBL" id="FAXC01000431">
    <property type="protein sequence ID" value="CUV10528.1"/>
    <property type="molecule type" value="Genomic_DNA"/>
</dbReference>
<dbReference type="PROSITE" id="PS51379">
    <property type="entry name" value="4FE4S_FER_2"/>
    <property type="match status" value="1"/>
</dbReference>
<feature type="domain" description="4Fe-4S ferredoxin-type" evidence="7">
    <location>
        <begin position="282"/>
        <end position="312"/>
    </location>
</feature>
<keyword evidence="3" id="KW-0732">Signal</keyword>
<keyword evidence="4" id="KW-0408">Iron</keyword>
<dbReference type="PANTHER" id="PTHR42827">
    <property type="entry name" value="IRON-SULFUR CLUSTER-BINDING PROTEIN-RELATED"/>
    <property type="match status" value="1"/>
</dbReference>
<evidence type="ECO:0000256" key="1">
    <source>
        <dbReference type="ARBA" id="ARBA00004196"/>
    </source>
</evidence>
<evidence type="ECO:0000256" key="4">
    <source>
        <dbReference type="ARBA" id="ARBA00023004"/>
    </source>
</evidence>
<evidence type="ECO:0000256" key="3">
    <source>
        <dbReference type="ARBA" id="ARBA00022729"/>
    </source>
</evidence>
<name>A0A160VI21_9ZZZZ</name>
<dbReference type="PANTHER" id="PTHR42827:SF1">
    <property type="entry name" value="IRON-SULFUR CLUSTER-BINDING PROTEIN"/>
    <property type="match status" value="1"/>
</dbReference>
<keyword evidence="5" id="KW-0411">Iron-sulfur</keyword>
<dbReference type="GO" id="GO:0051536">
    <property type="term" value="F:iron-sulfur cluster binding"/>
    <property type="evidence" value="ECO:0007669"/>
    <property type="project" value="UniProtKB-KW"/>
</dbReference>
<evidence type="ECO:0000259" key="7">
    <source>
        <dbReference type="PROSITE" id="PS51379"/>
    </source>
</evidence>
<protein>
    <submittedName>
        <fullName evidence="8">Iron-sulfur cluster-binding protein</fullName>
    </submittedName>
</protein>
<dbReference type="GO" id="GO:0030313">
    <property type="term" value="C:cell envelope"/>
    <property type="evidence" value="ECO:0007669"/>
    <property type="project" value="UniProtKB-SubCell"/>
</dbReference>
<dbReference type="AlphaFoldDB" id="A0A160VI21"/>
<dbReference type="SUPFAM" id="SSF54862">
    <property type="entry name" value="4Fe-4S ferredoxins"/>
    <property type="match status" value="1"/>
</dbReference>
<dbReference type="InterPro" id="IPR012832">
    <property type="entry name" value="RDH"/>
</dbReference>
<evidence type="ECO:0000256" key="2">
    <source>
        <dbReference type="ARBA" id="ARBA00022723"/>
    </source>
</evidence>
<evidence type="ECO:0000256" key="6">
    <source>
        <dbReference type="ARBA" id="ARBA00023136"/>
    </source>
</evidence>
<dbReference type="InterPro" id="IPR017896">
    <property type="entry name" value="4Fe4S_Fe-S-bd"/>
</dbReference>
<reference evidence="8" key="1">
    <citation type="submission" date="2015-10" db="EMBL/GenBank/DDBJ databases">
        <authorList>
            <person name="Gilbert D.G."/>
        </authorList>
    </citation>
    <scope>NUCLEOTIDE SEQUENCE</scope>
</reference>
<gene>
    <name evidence="8" type="ORF">MGWOODY_Mmi2590</name>
</gene>
<dbReference type="GO" id="GO:0046872">
    <property type="term" value="F:metal ion binding"/>
    <property type="evidence" value="ECO:0007669"/>
    <property type="project" value="UniProtKB-KW"/>
</dbReference>
<keyword evidence="6" id="KW-0472">Membrane</keyword>
<comment type="subcellular location">
    <subcellularLocation>
        <location evidence="1">Cell envelope</location>
    </subcellularLocation>
</comment>
<dbReference type="Gene3D" id="3.30.70.20">
    <property type="match status" value="1"/>
</dbReference>
<sequence>MKNKNNKKSSCNGCHGNCVSDTSVGFKISEDFKRFNQKDDIFSRSFWDDQIHSEKTERFYTSYRKPLKEWKKVDGYQHRDFSIRNAAWHVTDFFAERLEKSQDRREGFLDFLTAHRPSAAESRDIPDPVEMSREIKHVAKLFDADLCGITFYDERWTYDKRFNRNQLEEVEMDLPDGITNTIVVAHEMDYELLRTVPSALSGTATGVGYSRDVTTLLALAQYIRNLGYQAYASMNDTALSIPMAIQAGLGEYGRHGLLITKEFGPRVRIGKVFTNLPLAHDKPIHFGVEKFCNICRECTKACPPGAIDDGNQLETIYNQSNIPGIAKWTTDAEKCFDFWVKQVTDCSICIRVCPYNRKMPKWAFKTWTMLMATPFKRIILWLDGIIGQGKRNAPSNWWKGH</sequence>
<evidence type="ECO:0000256" key="5">
    <source>
        <dbReference type="ARBA" id="ARBA00023014"/>
    </source>
</evidence>
<dbReference type="NCBIfam" id="TIGR02486">
    <property type="entry name" value="RDH"/>
    <property type="match status" value="1"/>
</dbReference>
<proteinExistence type="predicted"/>
<dbReference type="Pfam" id="PF13484">
    <property type="entry name" value="Fer4_16"/>
    <property type="match status" value="1"/>
</dbReference>
<evidence type="ECO:0000313" key="8">
    <source>
        <dbReference type="EMBL" id="CUV10528.1"/>
    </source>
</evidence>
<dbReference type="InterPro" id="IPR028894">
    <property type="entry name" value="RDH_dom"/>
</dbReference>
<accession>A0A160VI21</accession>
<organism evidence="8">
    <name type="scientific">hydrothermal vent metagenome</name>
    <dbReference type="NCBI Taxonomy" id="652676"/>
    <lineage>
        <taxon>unclassified sequences</taxon>
        <taxon>metagenomes</taxon>
        <taxon>ecological metagenomes</taxon>
    </lineage>
</organism>
<dbReference type="Pfam" id="PF13486">
    <property type="entry name" value="Dehalogenase"/>
    <property type="match status" value="1"/>
</dbReference>
<keyword evidence="2" id="KW-0479">Metal-binding</keyword>